<dbReference type="KEGG" id="amim:MIM_c26970"/>
<sequence length="371" mass="40040">MPLFRRSTAAAIAITLALWSGSSHAQFYASPLGDYIISEPGNRFAIDEPIVFQRGANPVDLSKYSVFQWGGKRMIRAEAWSDAPSIPGRIATVYGQPHSVFRLEGLSTIGYVIDVKDPSSSTWLPINHQSTEPGTQPGRRITYQSPLQGPGLCCSIGLSIRITFIKLDQQPFTNRMRAYTVHNAVSFRLLNANDPGKVFKGPTSAKFSIVIEGRSSTCRRSGTTVQNIRLPDVSLSAFPAIGSTYMGDQVARFSLQCDPGITVFATLTDANNTSNTGDTLTNTGSAKGVGVQLLQTSRAFSTTNCNPGSPCRFGPDSSAKGNTNQWQISQGKTQLATSSNPSISFQARYVRTGAMQPGDVRAVSTITFSYQ</sequence>
<dbReference type="SUPFAM" id="SSF49401">
    <property type="entry name" value="Bacterial adhesins"/>
    <property type="match status" value="1"/>
</dbReference>
<keyword evidence="5" id="KW-1185">Reference proteome</keyword>
<dbReference type="InterPro" id="IPR008966">
    <property type="entry name" value="Adhesion_dom_sf"/>
</dbReference>
<dbReference type="eggNOG" id="COG3539">
    <property type="taxonomic scope" value="Bacteria"/>
</dbReference>
<dbReference type="InterPro" id="IPR036937">
    <property type="entry name" value="Adhesion_dom_fimbrial_sf"/>
</dbReference>
<feature type="signal peptide" evidence="2">
    <location>
        <begin position="1"/>
        <end position="25"/>
    </location>
</feature>
<dbReference type="Proteomes" id="UP000019095">
    <property type="component" value="Chromosome"/>
</dbReference>
<evidence type="ECO:0000256" key="1">
    <source>
        <dbReference type="ARBA" id="ARBA00022729"/>
    </source>
</evidence>
<dbReference type="AlphaFoldDB" id="W0PDE7"/>
<dbReference type="Pfam" id="PF00419">
    <property type="entry name" value="Fimbrial"/>
    <property type="match status" value="1"/>
</dbReference>
<dbReference type="STRING" id="1247726.MIM_c26970"/>
<evidence type="ECO:0000259" key="3">
    <source>
        <dbReference type="Pfam" id="PF00419"/>
    </source>
</evidence>
<dbReference type="PANTHER" id="PTHR33420">
    <property type="entry name" value="FIMBRIAL SUBUNIT ELFA-RELATED"/>
    <property type="match status" value="1"/>
</dbReference>
<accession>W0PDE7</accession>
<feature type="domain" description="Fimbrial-type adhesion" evidence="3">
    <location>
        <begin position="213"/>
        <end position="371"/>
    </location>
</feature>
<organism evidence="4 5">
    <name type="scientific">Advenella mimigardefordensis (strain DSM 17166 / LMG 22922 / DPN7)</name>
    <dbReference type="NCBI Taxonomy" id="1247726"/>
    <lineage>
        <taxon>Bacteria</taxon>
        <taxon>Pseudomonadati</taxon>
        <taxon>Pseudomonadota</taxon>
        <taxon>Betaproteobacteria</taxon>
        <taxon>Burkholderiales</taxon>
        <taxon>Alcaligenaceae</taxon>
    </lineage>
</organism>
<dbReference type="PATRIC" id="fig|1247726.3.peg.2963"/>
<evidence type="ECO:0000313" key="5">
    <source>
        <dbReference type="Proteomes" id="UP000019095"/>
    </source>
</evidence>
<feature type="chain" id="PRO_5004792829" evidence="2">
    <location>
        <begin position="26"/>
        <end position="371"/>
    </location>
</feature>
<dbReference type="GO" id="GO:0009289">
    <property type="term" value="C:pilus"/>
    <property type="evidence" value="ECO:0007669"/>
    <property type="project" value="InterPro"/>
</dbReference>
<evidence type="ECO:0000256" key="2">
    <source>
        <dbReference type="SAM" id="SignalP"/>
    </source>
</evidence>
<dbReference type="PANTHER" id="PTHR33420:SF3">
    <property type="entry name" value="FIMBRIAL SUBUNIT ELFA"/>
    <property type="match status" value="1"/>
</dbReference>
<gene>
    <name evidence="4" type="ORF">MIM_c26970</name>
</gene>
<dbReference type="EMBL" id="CP003915">
    <property type="protein sequence ID" value="AHG64766.1"/>
    <property type="molecule type" value="Genomic_DNA"/>
</dbReference>
<dbReference type="HOGENOM" id="CLU_789019_0_0_4"/>
<dbReference type="InterPro" id="IPR000259">
    <property type="entry name" value="Adhesion_dom_fimbrial"/>
</dbReference>
<protein>
    <submittedName>
        <fullName evidence="4">Putative fimbrial adhesin</fullName>
    </submittedName>
</protein>
<name>W0PDE7_ADVMD</name>
<evidence type="ECO:0000313" key="4">
    <source>
        <dbReference type="EMBL" id="AHG64766.1"/>
    </source>
</evidence>
<proteinExistence type="predicted"/>
<dbReference type="GO" id="GO:0043709">
    <property type="term" value="P:cell adhesion involved in single-species biofilm formation"/>
    <property type="evidence" value="ECO:0007669"/>
    <property type="project" value="TreeGrafter"/>
</dbReference>
<reference evidence="4 5" key="1">
    <citation type="journal article" date="2014" name="Microbiology">
        <title>Unravelling the complete genome sequence of Advenella mimigardefordensis strain DPN7T and novel insights in the catabolism of the xenobiotic polythioester precursor 3,3'-dithiodipropionate.</title>
        <authorList>
            <person name="Wubbeler J.H."/>
            <person name="Hiessl S."/>
            <person name="Schuldes J."/>
            <person name="Thurmer A."/>
            <person name="Daniel R."/>
            <person name="Steinbuchel A."/>
        </authorList>
    </citation>
    <scope>NUCLEOTIDE SEQUENCE [LARGE SCALE GENOMIC DNA]</scope>
    <source>
        <strain evidence="5">DSM 17166 / LMG 22922 / DPN7</strain>
    </source>
</reference>
<keyword evidence="1 2" id="KW-0732">Signal</keyword>
<dbReference type="Gene3D" id="2.60.40.1090">
    <property type="entry name" value="Fimbrial-type adhesion domain"/>
    <property type="match status" value="1"/>
</dbReference>
<dbReference type="InterPro" id="IPR050263">
    <property type="entry name" value="Bact_Fimbrial_Adh_Pro"/>
</dbReference>